<dbReference type="Proteomes" id="UP001152747">
    <property type="component" value="Unassembled WGS sequence"/>
</dbReference>
<evidence type="ECO:0000313" key="1">
    <source>
        <dbReference type="EMBL" id="CAI5454700.1"/>
    </source>
</evidence>
<protein>
    <submittedName>
        <fullName evidence="1">Uncharacterized protein</fullName>
    </submittedName>
</protein>
<sequence>MPIVRARGTSVRERVAAIEKNDVGSMKTSNSDNTVIRAKYVADVRGVNRYRHFHTPLMNDVNTRNNNYGKDTTSSSSTQLPYLIRPGQIHYIDPDDRDAENGMEKGIRKKKKNVTLPQLNNSTSVYSKLGLKPKKENDIISKIEERAKTAIELKSSSESDNSLKSSYSGVRLNDSLTQKSTGTTPRRTFASLGQRQNGVIITRPVNNSLEVALPPRSKSAQDIEARFEPDYTIVQEPSLNSLLLSSPESRDMATQTANKNVSTASVEFLNCVRSTQTDSVPYVIVPRRKSEAPINLQDIEEREALMEVIEDALGETFDRYSRVRTNQIIANSARKQAQIWRDAKDFLANSLFPHAIQTANKSTSKSKTAAEIVANIKIYP</sequence>
<dbReference type="OrthoDB" id="5855868at2759"/>
<reference evidence="1" key="1">
    <citation type="submission" date="2022-11" db="EMBL/GenBank/DDBJ databases">
        <authorList>
            <person name="Kikuchi T."/>
        </authorList>
    </citation>
    <scope>NUCLEOTIDE SEQUENCE</scope>
    <source>
        <strain evidence="1">PS1010</strain>
    </source>
</reference>
<dbReference type="EMBL" id="CANHGI010000006">
    <property type="protein sequence ID" value="CAI5454700.1"/>
    <property type="molecule type" value="Genomic_DNA"/>
</dbReference>
<keyword evidence="2" id="KW-1185">Reference proteome</keyword>
<accession>A0A9P1J114</accession>
<dbReference type="AlphaFoldDB" id="A0A9P1J114"/>
<evidence type="ECO:0000313" key="2">
    <source>
        <dbReference type="Proteomes" id="UP001152747"/>
    </source>
</evidence>
<gene>
    <name evidence="1" type="ORF">CAMP_LOCUS17337</name>
</gene>
<proteinExistence type="predicted"/>
<organism evidence="1 2">
    <name type="scientific">Caenorhabditis angaria</name>
    <dbReference type="NCBI Taxonomy" id="860376"/>
    <lineage>
        <taxon>Eukaryota</taxon>
        <taxon>Metazoa</taxon>
        <taxon>Ecdysozoa</taxon>
        <taxon>Nematoda</taxon>
        <taxon>Chromadorea</taxon>
        <taxon>Rhabditida</taxon>
        <taxon>Rhabditina</taxon>
        <taxon>Rhabditomorpha</taxon>
        <taxon>Rhabditoidea</taxon>
        <taxon>Rhabditidae</taxon>
        <taxon>Peloderinae</taxon>
        <taxon>Caenorhabditis</taxon>
    </lineage>
</organism>
<comment type="caution">
    <text evidence="1">The sequence shown here is derived from an EMBL/GenBank/DDBJ whole genome shotgun (WGS) entry which is preliminary data.</text>
</comment>
<name>A0A9P1J114_9PELO</name>